<organism evidence="3 4">
    <name type="scientific">Setaria viridis</name>
    <name type="common">Green bristlegrass</name>
    <name type="synonym">Setaria italica subsp. viridis</name>
    <dbReference type="NCBI Taxonomy" id="4556"/>
    <lineage>
        <taxon>Eukaryota</taxon>
        <taxon>Viridiplantae</taxon>
        <taxon>Streptophyta</taxon>
        <taxon>Embryophyta</taxon>
        <taxon>Tracheophyta</taxon>
        <taxon>Spermatophyta</taxon>
        <taxon>Magnoliopsida</taxon>
        <taxon>Liliopsida</taxon>
        <taxon>Poales</taxon>
        <taxon>Poaceae</taxon>
        <taxon>PACMAD clade</taxon>
        <taxon>Panicoideae</taxon>
        <taxon>Panicodae</taxon>
        <taxon>Paniceae</taxon>
        <taxon>Cenchrinae</taxon>
        <taxon>Setaria</taxon>
    </lineage>
</organism>
<feature type="compositionally biased region" description="Polar residues" evidence="2">
    <location>
        <begin position="42"/>
        <end position="51"/>
    </location>
</feature>
<name>A0A4U6VHV6_SETVI</name>
<feature type="compositionally biased region" description="Polar residues" evidence="2">
    <location>
        <begin position="58"/>
        <end position="69"/>
    </location>
</feature>
<dbReference type="PANTHER" id="PTHR33476:SF7">
    <property type="entry name" value="EMB|CAB62613.1"/>
    <property type="match status" value="1"/>
</dbReference>
<evidence type="ECO:0000256" key="1">
    <source>
        <dbReference type="SAM" id="Coils"/>
    </source>
</evidence>
<evidence type="ECO:0000313" key="4">
    <source>
        <dbReference type="Proteomes" id="UP000298652"/>
    </source>
</evidence>
<dbReference type="GO" id="GO:0008356">
    <property type="term" value="P:asymmetric cell division"/>
    <property type="evidence" value="ECO:0007669"/>
    <property type="project" value="InterPro"/>
</dbReference>
<feature type="compositionally biased region" description="Basic and acidic residues" evidence="2">
    <location>
        <begin position="337"/>
        <end position="351"/>
    </location>
</feature>
<gene>
    <name evidence="3" type="ORF">SEVIR_3G379900v2</name>
</gene>
<feature type="region of interest" description="Disordered" evidence="2">
    <location>
        <begin position="586"/>
        <end position="608"/>
    </location>
</feature>
<feature type="compositionally biased region" description="Basic and acidic residues" evidence="2">
    <location>
        <begin position="412"/>
        <end position="427"/>
    </location>
</feature>
<proteinExistence type="predicted"/>
<dbReference type="Gramene" id="TKW29191">
    <property type="protein sequence ID" value="TKW29191"/>
    <property type="gene ID" value="SEVIR_3G379900v2"/>
</dbReference>
<evidence type="ECO:0000313" key="3">
    <source>
        <dbReference type="EMBL" id="TKW29191.1"/>
    </source>
</evidence>
<sequence length="637" mass="70644">MDKQSNPKNGEVENNVFRRMILNQFAGDIGFDEENVPCNTPRNSVHSTFGRSSGRAVASTSGSHNTDSVSPGEYLNDPGSILSLQPWIFKRSGSQNSEERMHASGSRAFGSGKNLANCFRDAQAVEVCARSPGVGSGPGRGCGALRSRRSRRNLMKPLVPMNNSYVPHLYSENFEIEECTFAPVPSPASARPFIVTDGRRIISKSCYEPVPVPFNTGFEEEECRGTLVMPGSVIGIASLPELKKLKQEGTDSHAARLGLSSSQRSSKSYGQAGLRDRLLLFSTGLSIGILSSSLSNKKEFDTLKGTLKQMENLVQDLQDELEMKEGLTVKELPNESSGEHDDDNSKIHEVDPEPMSKIEAELEAELARLELNITSKRLEEETSDFNEVDQEFIGDIVCGELKVDMIPRDLTDYSSESDHGMDSRESSPDYTRGANYPVSPRDLSIRLHKVIQHRLEDRIKELESTLAHRQKQAQLQMMVTDGIFSDRICSNSETGSSNQESPMFIQETSSMAEPYCLNLSGDALEAYDEAYEEFMRIADSPCTTSTNGKPQVTEDYLVDRGLIWGMEEDSSRDLKEVSTWEQVLKSVDPSRAQESDVDDEDETDDDSKVLIQQIVERTKQGSPVLINAQKLLFSVDQ</sequence>
<feature type="region of interest" description="Disordered" evidence="2">
    <location>
        <begin position="412"/>
        <end position="437"/>
    </location>
</feature>
<dbReference type="InterPro" id="IPR040348">
    <property type="entry name" value="POLAR-like"/>
</dbReference>
<evidence type="ECO:0000256" key="2">
    <source>
        <dbReference type="SAM" id="MobiDB-lite"/>
    </source>
</evidence>
<reference evidence="3" key="1">
    <citation type="submission" date="2019-03" db="EMBL/GenBank/DDBJ databases">
        <title>WGS assembly of Setaria viridis.</title>
        <authorList>
            <person name="Huang P."/>
            <person name="Jenkins J."/>
            <person name="Grimwood J."/>
            <person name="Barry K."/>
            <person name="Healey A."/>
            <person name="Mamidi S."/>
            <person name="Sreedasyam A."/>
            <person name="Shu S."/>
            <person name="Feldman M."/>
            <person name="Wu J."/>
            <person name="Yu Y."/>
            <person name="Chen C."/>
            <person name="Johnson J."/>
            <person name="Rokhsar D."/>
            <person name="Baxter I."/>
            <person name="Schmutz J."/>
            <person name="Brutnell T."/>
            <person name="Kellogg E."/>
        </authorList>
    </citation>
    <scope>NUCLEOTIDE SEQUENCE [LARGE SCALE GENOMIC DNA]</scope>
</reference>
<dbReference type="AlphaFoldDB" id="A0A4U6VHV6"/>
<dbReference type="PANTHER" id="PTHR33476">
    <property type="entry name" value="EMB|CAB62613.1"/>
    <property type="match status" value="1"/>
</dbReference>
<accession>A0A4U6VHV6</accession>
<keyword evidence="1" id="KW-0175">Coiled coil</keyword>
<dbReference type="OMA" id="HDANYPV"/>
<feature type="compositionally biased region" description="Acidic residues" evidence="2">
    <location>
        <begin position="595"/>
        <end position="605"/>
    </location>
</feature>
<keyword evidence="4" id="KW-1185">Reference proteome</keyword>
<feature type="coiled-coil region" evidence="1">
    <location>
        <begin position="300"/>
        <end position="327"/>
    </location>
</feature>
<protein>
    <submittedName>
        <fullName evidence="3">Uncharacterized protein</fullName>
    </submittedName>
</protein>
<feature type="region of interest" description="Disordered" evidence="2">
    <location>
        <begin position="42"/>
        <end position="71"/>
    </location>
</feature>
<feature type="region of interest" description="Disordered" evidence="2">
    <location>
        <begin position="329"/>
        <end position="351"/>
    </location>
</feature>
<dbReference type="Proteomes" id="UP000298652">
    <property type="component" value="Chromosome 3"/>
</dbReference>
<dbReference type="EMBL" id="CM016554">
    <property type="protein sequence ID" value="TKW29191.1"/>
    <property type="molecule type" value="Genomic_DNA"/>
</dbReference>